<organism evidence="1 2">
    <name type="scientific">Actinoplanes subglobosus</name>
    <dbReference type="NCBI Taxonomy" id="1547892"/>
    <lineage>
        <taxon>Bacteria</taxon>
        <taxon>Bacillati</taxon>
        <taxon>Actinomycetota</taxon>
        <taxon>Actinomycetes</taxon>
        <taxon>Micromonosporales</taxon>
        <taxon>Micromonosporaceae</taxon>
        <taxon>Actinoplanes</taxon>
    </lineage>
</organism>
<evidence type="ECO:0000313" key="1">
    <source>
        <dbReference type="EMBL" id="MFC4066468.1"/>
    </source>
</evidence>
<keyword evidence="2" id="KW-1185">Reference proteome</keyword>
<comment type="caution">
    <text evidence="1">The sequence shown here is derived from an EMBL/GenBank/DDBJ whole genome shotgun (WGS) entry which is preliminary data.</text>
</comment>
<dbReference type="SUPFAM" id="SSF56112">
    <property type="entry name" value="Protein kinase-like (PK-like)"/>
    <property type="match status" value="1"/>
</dbReference>
<dbReference type="Proteomes" id="UP001595867">
    <property type="component" value="Unassembled WGS sequence"/>
</dbReference>
<gene>
    <name evidence="1" type="ORF">ACFO0C_16155</name>
</gene>
<sequence>MGHDQERVARHDGLSRRLAALDDAGITALLGETTAGFGGRTARVIVDGVPVFAKLVPLTDRERLPANAGSTANLFGLPPFYQYGIGSAGFGAWRELATHTMTTRWVLDGGYHGFPLVHHWRVIPQTPAPMDPAELDRWVEHWDGDEAVRTRLTGIGAASAAVVLFMECFPHTVDEWLTGRAAAGDHDAYAFVERALDEGVTFMRSRGLTHFDAHFRNLLTDGQRIYFADFGLAAHSGFDFDAAEAEFQRRHDGYDDAYTRSHLTRWLVAKLLDVPWPEVKDRLRRHAADPAGLGLPDAATEVVVRHLPVTLVLGDFFDELWHGGKRTPYPAEDLRR</sequence>
<dbReference type="EMBL" id="JBHSBL010000015">
    <property type="protein sequence ID" value="MFC4066468.1"/>
    <property type="molecule type" value="Genomic_DNA"/>
</dbReference>
<evidence type="ECO:0000313" key="2">
    <source>
        <dbReference type="Proteomes" id="UP001595867"/>
    </source>
</evidence>
<dbReference type="InterPro" id="IPR011009">
    <property type="entry name" value="Kinase-like_dom_sf"/>
</dbReference>
<name>A0ABV8IQG5_9ACTN</name>
<protein>
    <submittedName>
        <fullName evidence="1">Serine/threonine protein phosphatase</fullName>
    </submittedName>
</protein>
<dbReference type="RefSeq" id="WP_378067436.1">
    <property type="nucleotide sequence ID" value="NZ_JBHSBL010000015.1"/>
</dbReference>
<reference evidence="2" key="1">
    <citation type="journal article" date="2019" name="Int. J. Syst. Evol. Microbiol.">
        <title>The Global Catalogue of Microorganisms (GCM) 10K type strain sequencing project: providing services to taxonomists for standard genome sequencing and annotation.</title>
        <authorList>
            <consortium name="The Broad Institute Genomics Platform"/>
            <consortium name="The Broad Institute Genome Sequencing Center for Infectious Disease"/>
            <person name="Wu L."/>
            <person name="Ma J."/>
        </authorList>
    </citation>
    <scope>NUCLEOTIDE SEQUENCE [LARGE SCALE GENOMIC DNA]</scope>
    <source>
        <strain evidence="2">TBRC 5832</strain>
    </source>
</reference>
<proteinExistence type="predicted"/>
<accession>A0ABV8IQG5</accession>